<evidence type="ECO:0000256" key="1">
    <source>
        <dbReference type="SAM" id="MobiDB-lite"/>
    </source>
</evidence>
<protein>
    <submittedName>
        <fullName evidence="2">Uncharacterized protein</fullName>
    </submittedName>
</protein>
<dbReference type="EMBL" id="JAZDUA010000209">
    <property type="protein sequence ID" value="KAK7864182.1"/>
    <property type="molecule type" value="Genomic_DNA"/>
</dbReference>
<dbReference type="AlphaFoldDB" id="A0AAN9VNC0"/>
<organism evidence="2 3">
    <name type="scientific">Gryllus longicercus</name>
    <dbReference type="NCBI Taxonomy" id="2509291"/>
    <lineage>
        <taxon>Eukaryota</taxon>
        <taxon>Metazoa</taxon>
        <taxon>Ecdysozoa</taxon>
        <taxon>Arthropoda</taxon>
        <taxon>Hexapoda</taxon>
        <taxon>Insecta</taxon>
        <taxon>Pterygota</taxon>
        <taxon>Neoptera</taxon>
        <taxon>Polyneoptera</taxon>
        <taxon>Orthoptera</taxon>
        <taxon>Ensifera</taxon>
        <taxon>Gryllidea</taxon>
        <taxon>Grylloidea</taxon>
        <taxon>Gryllidae</taxon>
        <taxon>Gryllinae</taxon>
        <taxon>Gryllus</taxon>
    </lineage>
</organism>
<reference evidence="2 3" key="1">
    <citation type="submission" date="2024-03" db="EMBL/GenBank/DDBJ databases">
        <title>The genome assembly and annotation of the cricket Gryllus longicercus Weissman &amp; Gray.</title>
        <authorList>
            <person name="Szrajer S."/>
            <person name="Gray D."/>
            <person name="Ylla G."/>
        </authorList>
    </citation>
    <scope>NUCLEOTIDE SEQUENCE [LARGE SCALE GENOMIC DNA]</scope>
    <source>
        <strain evidence="2">DAG 2021-001</strain>
        <tissue evidence="2">Whole body minus gut</tissue>
    </source>
</reference>
<accession>A0AAN9VNC0</accession>
<gene>
    <name evidence="2" type="ORF">R5R35_004096</name>
</gene>
<feature type="region of interest" description="Disordered" evidence="1">
    <location>
        <begin position="23"/>
        <end position="82"/>
    </location>
</feature>
<dbReference type="Proteomes" id="UP001378592">
    <property type="component" value="Unassembled WGS sequence"/>
</dbReference>
<comment type="caution">
    <text evidence="2">The sequence shown here is derived from an EMBL/GenBank/DDBJ whole genome shotgun (WGS) entry which is preliminary data.</text>
</comment>
<proteinExistence type="predicted"/>
<sequence>MDGGIVALLGEVVQIDSLCLRASSTSSSVPEDGKAKEGEDGGISSIPVCIPNSRQTQELDHSTMLESNPRPSNCLDPPLQGL</sequence>
<name>A0AAN9VNC0_9ORTH</name>
<evidence type="ECO:0000313" key="3">
    <source>
        <dbReference type="Proteomes" id="UP001378592"/>
    </source>
</evidence>
<keyword evidence="3" id="KW-1185">Reference proteome</keyword>
<evidence type="ECO:0000313" key="2">
    <source>
        <dbReference type="EMBL" id="KAK7864182.1"/>
    </source>
</evidence>